<dbReference type="Pfam" id="PF06964">
    <property type="entry name" value="Alpha-L-AF_C"/>
    <property type="match status" value="1"/>
</dbReference>
<evidence type="ECO:0000256" key="2">
    <source>
        <dbReference type="ARBA" id="ARBA00004881"/>
    </source>
</evidence>
<evidence type="ECO:0000256" key="7">
    <source>
        <dbReference type="ARBA" id="ARBA00023277"/>
    </source>
</evidence>
<dbReference type="Gene3D" id="3.20.20.80">
    <property type="entry name" value="Glycosidases"/>
    <property type="match status" value="1"/>
</dbReference>
<dbReference type="EMBL" id="JBHSTE010000006">
    <property type="protein sequence ID" value="MFC6334468.1"/>
    <property type="molecule type" value="Genomic_DNA"/>
</dbReference>
<dbReference type="InterPro" id="IPR010720">
    <property type="entry name" value="Alpha-L-AF_C"/>
</dbReference>
<dbReference type="SMART" id="SM00813">
    <property type="entry name" value="Alpha-L-AF_C"/>
    <property type="match status" value="1"/>
</dbReference>
<dbReference type="PANTHER" id="PTHR43576:SF3">
    <property type="entry name" value="ALPHA-L-ARABINOFURANOSIDASE C"/>
    <property type="match status" value="1"/>
</dbReference>
<evidence type="ECO:0000256" key="3">
    <source>
        <dbReference type="ARBA" id="ARBA00007186"/>
    </source>
</evidence>
<dbReference type="InterPro" id="IPR013780">
    <property type="entry name" value="Glyco_hydro_b"/>
</dbReference>
<dbReference type="InterPro" id="IPR017853">
    <property type="entry name" value="GH"/>
</dbReference>
<name>A0ABW1V7N0_9BACL</name>
<protein>
    <recommendedName>
        <fullName evidence="5">non-reducing end alpha-L-arabinofuranosidase</fullName>
        <ecNumber evidence="5">3.2.1.55</ecNumber>
    </recommendedName>
</protein>
<keyword evidence="8" id="KW-0326">Glycosidase</keyword>
<organism evidence="10 11">
    <name type="scientific">Paenibacillus septentrionalis</name>
    <dbReference type="NCBI Taxonomy" id="429342"/>
    <lineage>
        <taxon>Bacteria</taxon>
        <taxon>Bacillati</taxon>
        <taxon>Bacillota</taxon>
        <taxon>Bacilli</taxon>
        <taxon>Bacillales</taxon>
        <taxon>Paenibacillaceae</taxon>
        <taxon>Paenibacillus</taxon>
    </lineage>
</organism>
<dbReference type="SUPFAM" id="SSF51011">
    <property type="entry name" value="Glycosyl hydrolase domain"/>
    <property type="match status" value="1"/>
</dbReference>
<evidence type="ECO:0000256" key="1">
    <source>
        <dbReference type="ARBA" id="ARBA00001462"/>
    </source>
</evidence>
<dbReference type="Pfam" id="PF22848">
    <property type="entry name" value="ASD1_dom"/>
    <property type="match status" value="1"/>
</dbReference>
<proteinExistence type="inferred from homology"/>
<accession>A0ABW1V7N0</accession>
<evidence type="ECO:0000313" key="10">
    <source>
        <dbReference type="EMBL" id="MFC6334468.1"/>
    </source>
</evidence>
<dbReference type="EC" id="3.2.1.55" evidence="5"/>
<evidence type="ECO:0000256" key="4">
    <source>
        <dbReference type="ARBA" id="ARBA00011165"/>
    </source>
</evidence>
<dbReference type="Gene3D" id="2.60.40.1180">
    <property type="entry name" value="Golgi alpha-mannosidase II"/>
    <property type="match status" value="1"/>
</dbReference>
<comment type="caution">
    <text evidence="10">The sequence shown here is derived from an EMBL/GenBank/DDBJ whole genome shotgun (WGS) entry which is preliminary data.</text>
</comment>
<reference evidence="11" key="1">
    <citation type="journal article" date="2019" name="Int. J. Syst. Evol. Microbiol.">
        <title>The Global Catalogue of Microorganisms (GCM) 10K type strain sequencing project: providing services to taxonomists for standard genome sequencing and annotation.</title>
        <authorList>
            <consortium name="The Broad Institute Genomics Platform"/>
            <consortium name="The Broad Institute Genome Sequencing Center for Infectious Disease"/>
            <person name="Wu L."/>
            <person name="Ma J."/>
        </authorList>
    </citation>
    <scope>NUCLEOTIDE SEQUENCE [LARGE SCALE GENOMIC DNA]</scope>
    <source>
        <strain evidence="11">PCU 280</strain>
    </source>
</reference>
<keyword evidence="7" id="KW-0119">Carbohydrate metabolism</keyword>
<dbReference type="RefSeq" id="WP_379237027.1">
    <property type="nucleotide sequence ID" value="NZ_JBHSTE010000006.1"/>
</dbReference>
<evidence type="ECO:0000256" key="8">
    <source>
        <dbReference type="ARBA" id="ARBA00023295"/>
    </source>
</evidence>
<sequence length="506" mass="57228">MSSSGLKAKMIVDKDFKIAEVDPRIYGSFIEHLGRAVYGGIYEPSHPTADEAGFRGDVKALIQELQVPIIRYPGGNFVSGYNWEDGVGPVEERPKRLELAWRVVEPNYVGTNEFAKWAKEIGTEVMMAVNLGTRGVDAARNLLEYCNHPGGTYWSDLRIKHGYKEPHKIKTWCLGNEMDGPWQIGQKTADEYGRLAYETAKAMRLVDPDIQLVSCGSSSTGMPTFPEWEATTLNHTYDVSDFVSLHQYYGNRDGDSSNYLARTMDMDHFIHTVISTCDYIKAKKRSKKTMYLSFDEWNVWYHSNDQDRKIEPWTIGPPQLEDIYNFEDALLVGSMLITLLRHADRVKMACLAQLVNVIAPIMTEEGGKAWKQTIFYPYLHASIFGRGVSLLPIVDSPKYDAQDYTDVPYLDSAAVYNEQKEEVTIFALNRHLTDSLQLSCDVRSFEGYAIVEHIVLEHDDLKAFNTASDEKVKPHSNGASELKDGYVTANLAKASWNVIRLKKVSN</sequence>
<comment type="subunit">
    <text evidence="4">Homohexamer; trimer of dimers.</text>
</comment>
<keyword evidence="11" id="KW-1185">Reference proteome</keyword>
<dbReference type="PANTHER" id="PTHR43576">
    <property type="entry name" value="ALPHA-L-ARABINOFURANOSIDASE C-RELATED"/>
    <property type="match status" value="1"/>
</dbReference>
<feature type="domain" description="Alpha-L-arabinofuranosidase C-terminal" evidence="9">
    <location>
        <begin position="295"/>
        <end position="495"/>
    </location>
</feature>
<comment type="pathway">
    <text evidence="2">Glycan metabolism.</text>
</comment>
<dbReference type="InterPro" id="IPR055235">
    <property type="entry name" value="ASD1_cat"/>
</dbReference>
<evidence type="ECO:0000313" key="11">
    <source>
        <dbReference type="Proteomes" id="UP001596233"/>
    </source>
</evidence>
<dbReference type="SUPFAM" id="SSF51445">
    <property type="entry name" value="(Trans)glycosidases"/>
    <property type="match status" value="1"/>
</dbReference>
<comment type="catalytic activity">
    <reaction evidence="1">
        <text>Hydrolysis of terminal non-reducing alpha-L-arabinofuranoside residues in alpha-L-arabinosides.</text>
        <dbReference type="EC" id="3.2.1.55"/>
    </reaction>
</comment>
<evidence type="ECO:0000256" key="6">
    <source>
        <dbReference type="ARBA" id="ARBA00022801"/>
    </source>
</evidence>
<dbReference type="Proteomes" id="UP001596233">
    <property type="component" value="Unassembled WGS sequence"/>
</dbReference>
<keyword evidence="6" id="KW-0378">Hydrolase</keyword>
<gene>
    <name evidence="10" type="ORF">ACFP56_17710</name>
</gene>
<comment type="similarity">
    <text evidence="3">Belongs to the glycosyl hydrolase 51 family.</text>
</comment>
<evidence type="ECO:0000259" key="9">
    <source>
        <dbReference type="SMART" id="SM00813"/>
    </source>
</evidence>
<evidence type="ECO:0000256" key="5">
    <source>
        <dbReference type="ARBA" id="ARBA00012670"/>
    </source>
</evidence>